<evidence type="ECO:0000313" key="3">
    <source>
        <dbReference type="Proteomes" id="UP000529417"/>
    </source>
</evidence>
<accession>A0A7Z0I1D4</accession>
<comment type="caution">
    <text evidence="2">The sequence shown here is derived from an EMBL/GenBank/DDBJ whole genome shotgun (WGS) entry which is preliminary data.</text>
</comment>
<feature type="transmembrane region" description="Helical" evidence="1">
    <location>
        <begin position="6"/>
        <end position="23"/>
    </location>
</feature>
<keyword evidence="1" id="KW-0472">Membrane</keyword>
<dbReference type="RefSeq" id="WP_179906834.1">
    <property type="nucleotide sequence ID" value="NZ_JACBXS010000031.1"/>
</dbReference>
<gene>
    <name evidence="2" type="ORF">HUK65_13655</name>
</gene>
<keyword evidence="3" id="KW-1185">Reference proteome</keyword>
<organism evidence="2 3">
    <name type="scientific">Rhabdonatronobacter sediminivivens</name>
    <dbReference type="NCBI Taxonomy" id="2743469"/>
    <lineage>
        <taxon>Bacteria</taxon>
        <taxon>Pseudomonadati</taxon>
        <taxon>Pseudomonadota</taxon>
        <taxon>Alphaproteobacteria</taxon>
        <taxon>Rhodobacterales</taxon>
        <taxon>Paracoccaceae</taxon>
        <taxon>Rhabdonatronobacter</taxon>
    </lineage>
</organism>
<feature type="transmembrane region" description="Helical" evidence="1">
    <location>
        <begin position="30"/>
        <end position="56"/>
    </location>
</feature>
<dbReference type="Proteomes" id="UP000529417">
    <property type="component" value="Unassembled WGS sequence"/>
</dbReference>
<dbReference type="EMBL" id="JACBXS010000031">
    <property type="protein sequence ID" value="NYS26035.1"/>
    <property type="molecule type" value="Genomic_DNA"/>
</dbReference>
<feature type="transmembrane region" description="Helical" evidence="1">
    <location>
        <begin position="71"/>
        <end position="88"/>
    </location>
</feature>
<evidence type="ECO:0000256" key="1">
    <source>
        <dbReference type="SAM" id="Phobius"/>
    </source>
</evidence>
<protein>
    <submittedName>
        <fullName evidence="2">Uncharacterized protein</fullName>
    </submittedName>
</protein>
<dbReference type="AlphaFoldDB" id="A0A7Z0I1D4"/>
<name>A0A7Z0I1D4_9RHOB</name>
<reference evidence="2 3" key="1">
    <citation type="journal article" date="2000" name="Arch. Microbiol.">
        <title>Rhodobaca bogoriensis gen. nov. and sp. nov., an alkaliphilic purple nonsulfur bacterium from African Rift Valley soda lakes.</title>
        <authorList>
            <person name="Milford A.D."/>
            <person name="Achenbach L.A."/>
            <person name="Jung D.O."/>
            <person name="Madigan M.T."/>
        </authorList>
    </citation>
    <scope>NUCLEOTIDE SEQUENCE [LARGE SCALE GENOMIC DNA]</scope>
    <source>
        <strain evidence="2 3">2376</strain>
    </source>
</reference>
<keyword evidence="1" id="KW-1133">Transmembrane helix</keyword>
<proteinExistence type="predicted"/>
<keyword evidence="1" id="KW-0812">Transmembrane</keyword>
<sequence>MTPLVTDFLVGGMLGGISMLALTRFPRVSYIIFLLALTGLAAIIALEGSAGFIAIVDRAIAELLAAIPEPRLAGLSAGMMLVAMFNTLSSPEPRYPK</sequence>
<evidence type="ECO:0000313" key="2">
    <source>
        <dbReference type="EMBL" id="NYS26035.1"/>
    </source>
</evidence>